<dbReference type="Proteomes" id="UP000270046">
    <property type="component" value="Chromosome"/>
</dbReference>
<dbReference type="OrthoDB" id="3034928at2"/>
<protein>
    <submittedName>
        <fullName evidence="2">Uncharacterized protein</fullName>
    </submittedName>
</protein>
<gene>
    <name evidence="2" type="ORF">HYN43_027150</name>
</gene>
<organism evidence="2 3">
    <name type="scientific">Mucilaginibacter celer</name>
    <dbReference type="NCBI Taxonomy" id="2305508"/>
    <lineage>
        <taxon>Bacteria</taxon>
        <taxon>Pseudomonadati</taxon>
        <taxon>Bacteroidota</taxon>
        <taxon>Sphingobacteriia</taxon>
        <taxon>Sphingobacteriales</taxon>
        <taxon>Sphingobacteriaceae</taxon>
        <taxon>Mucilaginibacter</taxon>
    </lineage>
</organism>
<reference evidence="2 3" key="1">
    <citation type="submission" date="2018-10" db="EMBL/GenBank/DDBJ databases">
        <title>Genome sequencing of Mucilaginibacter sp. HYN0043.</title>
        <authorList>
            <person name="Kim M."/>
            <person name="Yi H."/>
        </authorList>
    </citation>
    <scope>NUCLEOTIDE SEQUENCE [LARGE SCALE GENOMIC DNA]</scope>
    <source>
        <strain evidence="2 3">HYN0043</strain>
    </source>
</reference>
<evidence type="ECO:0000313" key="3">
    <source>
        <dbReference type="Proteomes" id="UP000270046"/>
    </source>
</evidence>
<name>A0A494W4L6_9SPHI</name>
<keyword evidence="3" id="KW-1185">Reference proteome</keyword>
<evidence type="ECO:0000313" key="2">
    <source>
        <dbReference type="EMBL" id="AYL98723.1"/>
    </source>
</evidence>
<evidence type="ECO:0000256" key="1">
    <source>
        <dbReference type="SAM" id="MobiDB-lite"/>
    </source>
</evidence>
<dbReference type="KEGG" id="muh:HYN43_027150"/>
<feature type="region of interest" description="Disordered" evidence="1">
    <location>
        <begin position="90"/>
        <end position="117"/>
    </location>
</feature>
<accession>A0A494W4L6</accession>
<dbReference type="RefSeq" id="WP_119406995.1">
    <property type="nucleotide sequence ID" value="NZ_CP032869.1"/>
</dbReference>
<proteinExistence type="predicted"/>
<dbReference type="EMBL" id="CP032869">
    <property type="protein sequence ID" value="AYL98723.1"/>
    <property type="molecule type" value="Genomic_DNA"/>
</dbReference>
<dbReference type="AlphaFoldDB" id="A0A494W4L6"/>
<sequence length="141" mass="16280">MPLIKYARNLDGTYGPTVNGHYYTSKQDHRRTAKYKKQKTRWCIDEGEEYSVFKPAAEDYNCWFSQENNCIFSIIDSAKVTLGKNGEKLAKFPNERNNGEPWHGYPVSTDEPQNRPSSEQLDLLKDKLPLHVIVKIEKGTL</sequence>